<gene>
    <name evidence="3" type="ORF">KI809_16880</name>
</gene>
<dbReference type="Proteomes" id="UP000811899">
    <property type="component" value="Unassembled WGS sequence"/>
</dbReference>
<comment type="caution">
    <text evidence="3">The sequence shown here is derived from an EMBL/GenBank/DDBJ whole genome shotgun (WGS) entry which is preliminary data.</text>
</comment>
<dbReference type="AlphaFoldDB" id="A0AAW4L4T9"/>
<evidence type="ECO:0000313" key="4">
    <source>
        <dbReference type="Proteomes" id="UP000811899"/>
    </source>
</evidence>
<feature type="compositionally biased region" description="Low complexity" evidence="1">
    <location>
        <begin position="307"/>
        <end position="320"/>
    </location>
</feature>
<reference evidence="3 4" key="1">
    <citation type="submission" date="2021-05" db="EMBL/GenBank/DDBJ databases">
        <title>The draft genome of Geobacter pelophilus DSM 12255.</title>
        <authorList>
            <person name="Xu Z."/>
            <person name="Masuda Y."/>
            <person name="Itoh H."/>
            <person name="Senoo K."/>
        </authorList>
    </citation>
    <scope>NUCLEOTIDE SEQUENCE [LARGE SCALE GENOMIC DNA]</scope>
    <source>
        <strain evidence="3 4">DSM 12255</strain>
    </source>
</reference>
<evidence type="ECO:0000256" key="1">
    <source>
        <dbReference type="SAM" id="MobiDB-lite"/>
    </source>
</evidence>
<proteinExistence type="predicted"/>
<evidence type="ECO:0000259" key="2">
    <source>
        <dbReference type="Pfam" id="PF13699"/>
    </source>
</evidence>
<feature type="region of interest" description="Disordered" evidence="1">
    <location>
        <begin position="133"/>
        <end position="155"/>
    </location>
</feature>
<name>A0AAW4L4T9_9BACT</name>
<dbReference type="EMBL" id="JAHCVJ010000008">
    <property type="protein sequence ID" value="MBT0665988.1"/>
    <property type="molecule type" value="Genomic_DNA"/>
</dbReference>
<keyword evidence="4" id="KW-1185">Reference proteome</keyword>
<evidence type="ECO:0000313" key="3">
    <source>
        <dbReference type="EMBL" id="MBT0665988.1"/>
    </source>
</evidence>
<accession>A0AAW4L4T9</accession>
<feature type="domain" description="eCIS core" evidence="2">
    <location>
        <begin position="152"/>
        <end position="228"/>
    </location>
</feature>
<dbReference type="RefSeq" id="WP_214172761.1">
    <property type="nucleotide sequence ID" value="NZ_JAHCVJ010000008.1"/>
</dbReference>
<feature type="compositionally biased region" description="Polar residues" evidence="1">
    <location>
        <begin position="134"/>
        <end position="143"/>
    </location>
</feature>
<sequence length="399" mass="42332">MTRNFSSKQADQSLPGQSTVSADSSRSCASTGSFAELQRAVENPLLASASAMLNLQRLAGNRAVAGLIQAKLTVTPPGDRLEREADSMANSVTGSAREAGPAIHRFEDEEIFQGNMAGVPDMTVEPAREVGAEVSSQTESRINASKGGGSRLPDEVRSYMEPRFGVDFSGVRLHTGSDAAQMNHELAAQAFTHGNDIYMGEGRFSPGTDAGRWLLAHELTHVVQQGGAASLAQSGDAVQRNGVTFPTYSDIVADATIKTEADKAWKETKTANTAQDRREQAFWIRWNSDTKAFSATGHSVGPRVKNSPPGGASVAPAARPADSGNDYTVGLFHTHTPTVSWAAGYQRNVGPSAVDTTYHNAQRVPGVVYDYTGVGGRVESGHPLDSAAKLWDCGPARRS</sequence>
<feature type="region of interest" description="Disordered" evidence="1">
    <location>
        <begin position="1"/>
        <end position="27"/>
    </location>
</feature>
<feature type="region of interest" description="Disordered" evidence="1">
    <location>
        <begin position="294"/>
        <end position="320"/>
    </location>
</feature>
<organism evidence="3 4">
    <name type="scientific">Geoanaerobacter pelophilus</name>
    <dbReference type="NCBI Taxonomy" id="60036"/>
    <lineage>
        <taxon>Bacteria</taxon>
        <taxon>Pseudomonadati</taxon>
        <taxon>Thermodesulfobacteriota</taxon>
        <taxon>Desulfuromonadia</taxon>
        <taxon>Geobacterales</taxon>
        <taxon>Geobacteraceae</taxon>
        <taxon>Geoanaerobacter</taxon>
    </lineage>
</organism>
<dbReference type="Pfam" id="PF13699">
    <property type="entry name" value="eCIS_core"/>
    <property type="match status" value="1"/>
</dbReference>
<protein>
    <submittedName>
        <fullName evidence="3">DUF4157 domain-containing protein</fullName>
    </submittedName>
</protein>
<dbReference type="InterPro" id="IPR025295">
    <property type="entry name" value="eCIS_core_dom"/>
</dbReference>